<protein>
    <submittedName>
        <fullName evidence="1">DUF1366 domain-containing protein</fullName>
    </submittedName>
</protein>
<evidence type="ECO:0000313" key="2">
    <source>
        <dbReference type="Proteomes" id="UP000483839"/>
    </source>
</evidence>
<proteinExistence type="predicted"/>
<dbReference type="InterPro" id="IPR009796">
    <property type="entry name" value="DUF1366"/>
</dbReference>
<dbReference type="RefSeq" id="WP_154617099.1">
    <property type="nucleotide sequence ID" value="NZ_JALLFI010000001.1"/>
</dbReference>
<accession>A0A6L6G798</accession>
<evidence type="ECO:0000313" key="1">
    <source>
        <dbReference type="EMBL" id="MTD01010.1"/>
    </source>
</evidence>
<name>A0A6L6G798_STRUB</name>
<gene>
    <name evidence="1" type="ORF">GKS16_01755</name>
</gene>
<comment type="caution">
    <text evidence="1">The sequence shown here is derived from an EMBL/GenBank/DDBJ whole genome shotgun (WGS) entry which is preliminary data.</text>
</comment>
<organism evidence="1 2">
    <name type="scientific">Streptococcus uberis</name>
    <dbReference type="NCBI Taxonomy" id="1349"/>
    <lineage>
        <taxon>Bacteria</taxon>
        <taxon>Bacillati</taxon>
        <taxon>Bacillota</taxon>
        <taxon>Bacilli</taxon>
        <taxon>Lactobacillales</taxon>
        <taxon>Streptococcaceae</taxon>
        <taxon>Streptococcus</taxon>
    </lineage>
</organism>
<dbReference type="EMBL" id="WLXI01000009">
    <property type="protein sequence ID" value="MTD01010.1"/>
    <property type="molecule type" value="Genomic_DNA"/>
</dbReference>
<reference evidence="1 2" key="1">
    <citation type="submission" date="2019-11" db="EMBL/GenBank/DDBJ databases">
        <title>Streptococcus uberis isolated from clinical mastitis cases on a southeastern Queensland dairy.</title>
        <authorList>
            <person name="Workentine M.L."/>
            <person name="Price R."/>
            <person name="Olchowy T."/>
        </authorList>
    </citation>
    <scope>NUCLEOTIDE SEQUENCE [LARGE SCALE GENOMIC DNA]</scope>
    <source>
        <strain evidence="1 2">OLC4459-A17</strain>
    </source>
</reference>
<dbReference type="Pfam" id="PF07104">
    <property type="entry name" value="DUF1366"/>
    <property type="match status" value="1"/>
</dbReference>
<dbReference type="Proteomes" id="UP000483839">
    <property type="component" value="Unassembled WGS sequence"/>
</dbReference>
<dbReference type="AlphaFoldDB" id="A0A6L6G798"/>
<sequence>MTTDLSIYEFAGIFPTTAPDKSITACNVRLRTSDGWEFPIVLPAEFYEKTQAEIITECDKIIYQRLFPNRAEDEKFKELTEQIELSKAQQAKTELMLKAMSETLNEIIATTLPAEAPADETTTTV</sequence>